<keyword evidence="3 10" id="KW-0132">Cell division</keyword>
<dbReference type="RefSeq" id="WP_085882039.1">
    <property type="nucleotide sequence ID" value="NZ_FWFR01000001.1"/>
</dbReference>
<dbReference type="Proteomes" id="UP000193200">
    <property type="component" value="Unassembled WGS sequence"/>
</dbReference>
<evidence type="ECO:0000256" key="7">
    <source>
        <dbReference type="ARBA" id="ARBA00023134"/>
    </source>
</evidence>
<dbReference type="PROSITE" id="PS51706">
    <property type="entry name" value="G_ENGB"/>
    <property type="match status" value="1"/>
</dbReference>
<accession>A0A1Y5RVU2</accession>
<dbReference type="OrthoDB" id="9804921at2"/>
<dbReference type="NCBIfam" id="TIGR03598">
    <property type="entry name" value="GTPase_YsxC"/>
    <property type="match status" value="1"/>
</dbReference>
<evidence type="ECO:0000256" key="11">
    <source>
        <dbReference type="SAM" id="MobiDB-lite"/>
    </source>
</evidence>
<evidence type="ECO:0000256" key="10">
    <source>
        <dbReference type="HAMAP-Rule" id="MF_00321"/>
    </source>
</evidence>
<evidence type="ECO:0000256" key="3">
    <source>
        <dbReference type="ARBA" id="ARBA00022618"/>
    </source>
</evidence>
<reference evidence="13 14" key="1">
    <citation type="submission" date="2017-03" db="EMBL/GenBank/DDBJ databases">
        <authorList>
            <person name="Afonso C.L."/>
            <person name="Miller P.J."/>
            <person name="Scott M.A."/>
            <person name="Spackman E."/>
            <person name="Goraichik I."/>
            <person name="Dimitrov K.M."/>
            <person name="Suarez D.L."/>
            <person name="Swayne D.E."/>
        </authorList>
    </citation>
    <scope>NUCLEOTIDE SEQUENCE [LARGE SCALE GENOMIC DNA]</scope>
    <source>
        <strain evidence="13 14">CECT 7691</strain>
    </source>
</reference>
<keyword evidence="7 10" id="KW-0342">GTP-binding</keyword>
<keyword evidence="14" id="KW-1185">Reference proteome</keyword>
<keyword evidence="8 10" id="KW-0717">Septation</keyword>
<dbReference type="GO" id="GO:0046872">
    <property type="term" value="F:metal ion binding"/>
    <property type="evidence" value="ECO:0007669"/>
    <property type="project" value="UniProtKB-KW"/>
</dbReference>
<dbReference type="PANTHER" id="PTHR11649:SF13">
    <property type="entry name" value="ENGB-TYPE G DOMAIN-CONTAINING PROTEIN"/>
    <property type="match status" value="1"/>
</dbReference>
<evidence type="ECO:0000313" key="14">
    <source>
        <dbReference type="Proteomes" id="UP000193200"/>
    </source>
</evidence>
<keyword evidence="6" id="KW-0460">Magnesium</keyword>
<evidence type="ECO:0000256" key="4">
    <source>
        <dbReference type="ARBA" id="ARBA00022723"/>
    </source>
</evidence>
<keyword evidence="4" id="KW-0479">Metal-binding</keyword>
<dbReference type="InterPro" id="IPR027417">
    <property type="entry name" value="P-loop_NTPase"/>
</dbReference>
<dbReference type="InParanoid" id="A0A1Y5RVU2"/>
<proteinExistence type="inferred from homology"/>
<evidence type="ECO:0000313" key="13">
    <source>
        <dbReference type="EMBL" id="SLN25347.1"/>
    </source>
</evidence>
<dbReference type="HAMAP" id="MF_00321">
    <property type="entry name" value="GTPase_EngB"/>
    <property type="match status" value="1"/>
</dbReference>
<feature type="region of interest" description="Disordered" evidence="11">
    <location>
        <begin position="1"/>
        <end position="24"/>
    </location>
</feature>
<name>A0A1Y5RVU2_9PROT</name>
<dbReference type="InterPro" id="IPR006073">
    <property type="entry name" value="GTP-bd"/>
</dbReference>
<evidence type="ECO:0000256" key="1">
    <source>
        <dbReference type="ARBA" id="ARBA00001946"/>
    </source>
</evidence>
<dbReference type="CDD" id="cd01876">
    <property type="entry name" value="YihA_EngB"/>
    <property type="match status" value="1"/>
</dbReference>
<dbReference type="InterPro" id="IPR030393">
    <property type="entry name" value="G_ENGB_dom"/>
</dbReference>
<keyword evidence="5 10" id="KW-0547">Nucleotide-binding</keyword>
<dbReference type="SUPFAM" id="SSF52540">
    <property type="entry name" value="P-loop containing nucleoside triphosphate hydrolases"/>
    <property type="match status" value="1"/>
</dbReference>
<organism evidence="13 14">
    <name type="scientific">Oceanibacterium hippocampi</name>
    <dbReference type="NCBI Taxonomy" id="745714"/>
    <lineage>
        <taxon>Bacteria</taxon>
        <taxon>Pseudomonadati</taxon>
        <taxon>Pseudomonadota</taxon>
        <taxon>Alphaproteobacteria</taxon>
        <taxon>Sneathiellales</taxon>
        <taxon>Sneathiellaceae</taxon>
        <taxon>Oceanibacterium</taxon>
    </lineage>
</organism>
<dbReference type="EMBL" id="FWFR01000001">
    <property type="protein sequence ID" value="SLN25347.1"/>
    <property type="molecule type" value="Genomic_DNA"/>
</dbReference>
<comment type="cofactor">
    <cofactor evidence="1">
        <name>Mg(2+)</name>
        <dbReference type="ChEBI" id="CHEBI:18420"/>
    </cofactor>
</comment>
<dbReference type="AlphaFoldDB" id="A0A1Y5RVU2"/>
<dbReference type="Pfam" id="PF01926">
    <property type="entry name" value="MMR_HSR1"/>
    <property type="match status" value="1"/>
</dbReference>
<feature type="compositionally biased region" description="Basic and acidic residues" evidence="11">
    <location>
        <begin position="1"/>
        <end position="14"/>
    </location>
</feature>
<dbReference type="FunFam" id="3.40.50.300:FF:000098">
    <property type="entry name" value="Probable GTP-binding protein EngB"/>
    <property type="match status" value="1"/>
</dbReference>
<gene>
    <name evidence="10 13" type="primary">engB</name>
    <name evidence="13" type="ORF">OCH7691_00730</name>
</gene>
<evidence type="ECO:0000256" key="6">
    <source>
        <dbReference type="ARBA" id="ARBA00022842"/>
    </source>
</evidence>
<evidence type="ECO:0000256" key="8">
    <source>
        <dbReference type="ARBA" id="ARBA00023210"/>
    </source>
</evidence>
<dbReference type="Gene3D" id="3.40.50.300">
    <property type="entry name" value="P-loop containing nucleotide triphosphate hydrolases"/>
    <property type="match status" value="1"/>
</dbReference>
<protein>
    <recommendedName>
        <fullName evidence="10">Probable GTP-binding protein EngB</fullName>
    </recommendedName>
</protein>
<sequence>MADHASHEGEKDLSTPDEPAGAEANETARLEAGRLLFAGPCEFVAGAATESALPPSDIIEIAFAGRSNVGKSSLLNALTGRRSLARTSQTPGRTQQINFFDLGGRMRLVDLPGYGYAKASKAKVGAWQELIRLYLKGRPVLRRVLVLVDSRHGLKETDIEVMTMLDQAAVVYQVVLTKADKVGASALAQVRETVEASLRKRPAAHPDIAVTSSETRHGIESLRAELAALAEAG</sequence>
<dbReference type="InterPro" id="IPR019987">
    <property type="entry name" value="GTP-bd_ribosome_bio_YsxC"/>
</dbReference>
<evidence type="ECO:0000256" key="5">
    <source>
        <dbReference type="ARBA" id="ARBA00022741"/>
    </source>
</evidence>
<feature type="domain" description="EngB-type G" evidence="12">
    <location>
        <begin position="57"/>
        <end position="232"/>
    </location>
</feature>
<evidence type="ECO:0000256" key="9">
    <source>
        <dbReference type="ARBA" id="ARBA00023306"/>
    </source>
</evidence>
<dbReference type="PANTHER" id="PTHR11649">
    <property type="entry name" value="MSS1/TRME-RELATED GTP-BINDING PROTEIN"/>
    <property type="match status" value="1"/>
</dbReference>
<dbReference type="FunCoup" id="A0A1Y5RVU2">
    <property type="interactions" value="431"/>
</dbReference>
<evidence type="ECO:0000259" key="12">
    <source>
        <dbReference type="PROSITE" id="PS51706"/>
    </source>
</evidence>
<keyword evidence="9 10" id="KW-0131">Cell cycle</keyword>
<dbReference type="GO" id="GO:0005829">
    <property type="term" value="C:cytosol"/>
    <property type="evidence" value="ECO:0007669"/>
    <property type="project" value="TreeGrafter"/>
</dbReference>
<dbReference type="GO" id="GO:0005525">
    <property type="term" value="F:GTP binding"/>
    <property type="evidence" value="ECO:0007669"/>
    <property type="project" value="UniProtKB-UniRule"/>
</dbReference>
<dbReference type="GO" id="GO:0000917">
    <property type="term" value="P:division septum assembly"/>
    <property type="evidence" value="ECO:0007669"/>
    <property type="project" value="UniProtKB-KW"/>
</dbReference>
<evidence type="ECO:0000256" key="2">
    <source>
        <dbReference type="ARBA" id="ARBA00009638"/>
    </source>
</evidence>
<comment type="similarity">
    <text evidence="2 10">Belongs to the TRAFAC class TrmE-Era-EngA-EngB-Septin-like GTPase superfamily. EngB GTPase family.</text>
</comment>
<comment type="function">
    <text evidence="10">Necessary for normal cell division and for the maintenance of normal septation.</text>
</comment>